<dbReference type="EnsemblMetazoa" id="GAUT042174-RA">
    <property type="protein sequence ID" value="GAUT042174-PA"/>
    <property type="gene ID" value="GAUT042174"/>
</dbReference>
<dbReference type="GO" id="GO:0008270">
    <property type="term" value="F:zinc ion binding"/>
    <property type="evidence" value="ECO:0007669"/>
    <property type="project" value="UniProtKB-KW"/>
</dbReference>
<dbReference type="GO" id="GO:0005634">
    <property type="term" value="C:nucleus"/>
    <property type="evidence" value="ECO:0007669"/>
    <property type="project" value="UniProtKB-ARBA"/>
</dbReference>
<dbReference type="PROSITE" id="PS00028">
    <property type="entry name" value="ZINC_FINGER_C2H2_1"/>
    <property type="match status" value="6"/>
</dbReference>
<name>A0A1A9VN05_GLOAU</name>
<dbReference type="Proteomes" id="UP000078200">
    <property type="component" value="Unassembled WGS sequence"/>
</dbReference>
<proteinExistence type="predicted"/>
<feature type="compositionally biased region" description="Basic and acidic residues" evidence="6">
    <location>
        <begin position="370"/>
        <end position="380"/>
    </location>
</feature>
<dbReference type="InterPro" id="IPR051061">
    <property type="entry name" value="Zinc_finger_trans_reg"/>
</dbReference>
<dbReference type="FunFam" id="3.30.160.60:FF:000349">
    <property type="entry name" value="metal regulatory transcription factor 1"/>
    <property type="match status" value="1"/>
</dbReference>
<organism evidence="8 9">
    <name type="scientific">Glossina austeni</name>
    <name type="common">Savannah tsetse fly</name>
    <dbReference type="NCBI Taxonomy" id="7395"/>
    <lineage>
        <taxon>Eukaryota</taxon>
        <taxon>Metazoa</taxon>
        <taxon>Ecdysozoa</taxon>
        <taxon>Arthropoda</taxon>
        <taxon>Hexapoda</taxon>
        <taxon>Insecta</taxon>
        <taxon>Pterygota</taxon>
        <taxon>Neoptera</taxon>
        <taxon>Endopterygota</taxon>
        <taxon>Diptera</taxon>
        <taxon>Brachycera</taxon>
        <taxon>Muscomorpha</taxon>
        <taxon>Hippoboscoidea</taxon>
        <taxon>Glossinidae</taxon>
        <taxon>Glossina</taxon>
    </lineage>
</organism>
<keyword evidence="9" id="KW-1185">Reference proteome</keyword>
<dbReference type="AlphaFoldDB" id="A0A1A9VN05"/>
<keyword evidence="4" id="KW-0862">Zinc</keyword>
<dbReference type="VEuPathDB" id="VectorBase:GAUT042174"/>
<feature type="region of interest" description="Disordered" evidence="6">
    <location>
        <begin position="690"/>
        <end position="732"/>
    </location>
</feature>
<feature type="domain" description="C2H2-type" evidence="7">
    <location>
        <begin position="287"/>
        <end position="314"/>
    </location>
</feature>
<feature type="domain" description="C2H2-type" evidence="7">
    <location>
        <begin position="315"/>
        <end position="344"/>
    </location>
</feature>
<keyword evidence="1" id="KW-0479">Metal-binding</keyword>
<dbReference type="InterPro" id="IPR036236">
    <property type="entry name" value="Znf_C2H2_sf"/>
</dbReference>
<evidence type="ECO:0000259" key="7">
    <source>
        <dbReference type="PROSITE" id="PS50157"/>
    </source>
</evidence>
<dbReference type="PANTHER" id="PTHR46179">
    <property type="entry name" value="ZINC FINGER PROTEIN"/>
    <property type="match status" value="1"/>
</dbReference>
<evidence type="ECO:0000256" key="5">
    <source>
        <dbReference type="PROSITE-ProRule" id="PRU00042"/>
    </source>
</evidence>
<dbReference type="Pfam" id="PF00096">
    <property type="entry name" value="zf-C2H2"/>
    <property type="match status" value="6"/>
</dbReference>
<evidence type="ECO:0000256" key="3">
    <source>
        <dbReference type="ARBA" id="ARBA00022771"/>
    </source>
</evidence>
<feature type="domain" description="C2H2-type" evidence="7">
    <location>
        <begin position="198"/>
        <end position="227"/>
    </location>
</feature>
<feature type="domain" description="C2H2-type" evidence="7">
    <location>
        <begin position="228"/>
        <end position="257"/>
    </location>
</feature>
<feature type="domain" description="C2H2-type" evidence="7">
    <location>
        <begin position="345"/>
        <end position="374"/>
    </location>
</feature>
<feature type="compositionally biased region" description="Basic and acidic residues" evidence="6">
    <location>
        <begin position="700"/>
        <end position="720"/>
    </location>
</feature>
<keyword evidence="3 5" id="KW-0863">Zinc-finger</keyword>
<dbReference type="SMART" id="SM00355">
    <property type="entry name" value="ZnF_C2H2"/>
    <property type="match status" value="6"/>
</dbReference>
<dbReference type="InterPro" id="IPR013087">
    <property type="entry name" value="Znf_C2H2_type"/>
</dbReference>
<protein>
    <recommendedName>
        <fullName evidence="7">C2H2-type domain-containing protein</fullName>
    </recommendedName>
</protein>
<evidence type="ECO:0000256" key="6">
    <source>
        <dbReference type="SAM" id="MobiDB-lite"/>
    </source>
</evidence>
<evidence type="ECO:0000313" key="9">
    <source>
        <dbReference type="Proteomes" id="UP000078200"/>
    </source>
</evidence>
<feature type="domain" description="C2H2-type" evidence="7">
    <location>
        <begin position="258"/>
        <end position="287"/>
    </location>
</feature>
<evidence type="ECO:0000313" key="8">
    <source>
        <dbReference type="EnsemblMetazoa" id="GAUT042174-PA"/>
    </source>
</evidence>
<feature type="compositionally biased region" description="Polar residues" evidence="6">
    <location>
        <begin position="690"/>
        <end position="699"/>
    </location>
</feature>
<dbReference type="GO" id="GO:0006357">
    <property type="term" value="P:regulation of transcription by RNA polymerase II"/>
    <property type="evidence" value="ECO:0007669"/>
    <property type="project" value="TreeGrafter"/>
</dbReference>
<reference evidence="8" key="1">
    <citation type="submission" date="2020-05" db="UniProtKB">
        <authorList>
            <consortium name="EnsemblMetazoa"/>
        </authorList>
    </citation>
    <scope>IDENTIFICATION</scope>
    <source>
        <strain evidence="8">TTRI</strain>
    </source>
</reference>
<evidence type="ECO:0000256" key="1">
    <source>
        <dbReference type="ARBA" id="ARBA00022723"/>
    </source>
</evidence>
<dbReference type="PANTHER" id="PTHR46179:SF25">
    <property type="entry name" value="METAL RESPONSE ELEMENT-BINDING TRANSCRIPTION FACTOR-1, ISOFORM C"/>
    <property type="match status" value="1"/>
</dbReference>
<sequence length="885" mass="97864">MQNQFIETQAIEIMFKHESPLHQSKNPKAKKPYSCIANFIFYDCRNSQWKLTRHSRVANITNVTIRFGNRSDDTDEIYSSKSNAVYNNIVSKHYIKKVIMEIFYQQNIVLTNDSRDYDSSAYSSSATTSSLSNCSSISLPPLIKTTDGHNAPKALVPLAALERDETLQYSGAGELVSQSVAEQQQQQQQSSDESLSRYKCNYENCYRSYSTIGNLRTHLKTHKGEYRFKCPEDGCSKAFLTSYSLKIHIRVHTKVKPYECDVGGCEKAFNTRYRLHAHLRLHNGETFNCNQCTKYFTTLSDLKKHMRTHTQERPYKCPEDTCGKSFTASHHLKTHIRTHTGERPYPCEESSCQKSFSTSHSLKSHKKTHQKETQFRPTGERKLKTNKRLITSKKSVSAVKKDSIACAENGKTCISYPRDDVYEEKAEQAAVSVIKTEAVEYIPQEVYAQRVDMKRSGSSLLAPKVESMSLPETSQAFQIAYAAEEEIPSPWIDSAILVPKPILPMAPVTSACVALPTEVTSYVNLTGNYSNSLSDAANAPPTAMATTNTSSNIANHIATNVVMDVDDSINNLNNEHNSFSIPISAINETLEDSVAIQENIEDLLKYTDYSSEGDMETESLLNDILMTIDNASLLQKTLEQAEDVPADATGLIEVDLRRPRKPTLKQITADAGICSCTNCKCDHMKHCQSNCSTPSSSGSHEVETRKAATRYSKDESSRPKEHGRKQVSRSEAEINQNIEDVAMLLQNLASMSSGKGGGCCGGNTPNTSAQTGVMNTASGYCGTMTANSNTIKLEEENPCSSKKLSLTTTDALSDSGVSTSKIPPSVSNATNKAIKNSMCTCKSPSEGVANGCCVVICIKTLQALRKVLTRKNLNLMLCPQSQNNN</sequence>
<feature type="region of interest" description="Disordered" evidence="6">
    <location>
        <begin position="358"/>
        <end position="380"/>
    </location>
</feature>
<dbReference type="FunFam" id="3.30.160.60:FF:000072">
    <property type="entry name" value="zinc finger protein 143 isoform X1"/>
    <property type="match status" value="4"/>
</dbReference>
<dbReference type="FunFam" id="3.30.160.60:FF:000397">
    <property type="entry name" value="Metal regulatory transcription factor 1"/>
    <property type="match status" value="1"/>
</dbReference>
<evidence type="ECO:0000256" key="4">
    <source>
        <dbReference type="ARBA" id="ARBA00022833"/>
    </source>
</evidence>
<dbReference type="PROSITE" id="PS50157">
    <property type="entry name" value="ZINC_FINGER_C2H2_2"/>
    <property type="match status" value="6"/>
</dbReference>
<dbReference type="STRING" id="7395.A0A1A9VN05"/>
<dbReference type="Gene3D" id="3.30.160.60">
    <property type="entry name" value="Classic Zinc Finger"/>
    <property type="match status" value="6"/>
</dbReference>
<evidence type="ECO:0000256" key="2">
    <source>
        <dbReference type="ARBA" id="ARBA00022737"/>
    </source>
</evidence>
<dbReference type="SUPFAM" id="SSF57667">
    <property type="entry name" value="beta-beta-alpha zinc fingers"/>
    <property type="match status" value="4"/>
</dbReference>
<accession>A0A1A9VN05</accession>
<keyword evidence="2" id="KW-0677">Repeat</keyword>